<evidence type="ECO:0000256" key="1">
    <source>
        <dbReference type="ARBA" id="ARBA00022737"/>
    </source>
</evidence>
<dbReference type="GeneID" id="104965327"/>
<gene>
    <name evidence="4" type="primary">LOC104965327</name>
</gene>
<accession>A0A6I9PWN6</accession>
<dbReference type="InterPro" id="IPR050964">
    <property type="entry name" value="Striated_Muscle_Regulatory"/>
</dbReference>
<dbReference type="PROSITE" id="PS50853">
    <property type="entry name" value="FN3"/>
    <property type="match status" value="1"/>
</dbReference>
<organism evidence="3 4">
    <name type="scientific">Notothenia coriiceps</name>
    <name type="common">black rockcod</name>
    <dbReference type="NCBI Taxonomy" id="8208"/>
    <lineage>
        <taxon>Eukaryota</taxon>
        <taxon>Metazoa</taxon>
        <taxon>Chordata</taxon>
        <taxon>Craniata</taxon>
        <taxon>Vertebrata</taxon>
        <taxon>Euteleostomi</taxon>
        <taxon>Actinopterygii</taxon>
        <taxon>Neopterygii</taxon>
        <taxon>Teleostei</taxon>
        <taxon>Neoteleostei</taxon>
        <taxon>Acanthomorphata</taxon>
        <taxon>Eupercaria</taxon>
        <taxon>Perciformes</taxon>
        <taxon>Notothenioidei</taxon>
        <taxon>Nototheniidae</taxon>
        <taxon>Notothenia</taxon>
    </lineage>
</organism>
<dbReference type="Gene3D" id="2.60.40.10">
    <property type="entry name" value="Immunoglobulins"/>
    <property type="match status" value="1"/>
</dbReference>
<dbReference type="AlphaFoldDB" id="A0A6I9PWN6"/>
<dbReference type="RefSeq" id="XP_010792587.1">
    <property type="nucleotide sequence ID" value="XM_010794285.1"/>
</dbReference>
<dbReference type="SMART" id="SM00060">
    <property type="entry name" value="FN3"/>
    <property type="match status" value="1"/>
</dbReference>
<dbReference type="OrthoDB" id="8920991at2759"/>
<evidence type="ECO:0000313" key="4">
    <source>
        <dbReference type="RefSeq" id="XP_010792587.1"/>
    </source>
</evidence>
<dbReference type="InterPro" id="IPR003961">
    <property type="entry name" value="FN3_dom"/>
</dbReference>
<sequence length="193" mass="21507">MAEETKAFPSHCSYFSSHCLCFCFYCFSHHLFCNPLDFSEYSFTISSETPPHIAATSLALSEYAEGEPSAPKLEVKVLERGNSLKVNWIKQDDGGSPIKHYLVRYKAKHVSEWKPEIRMPQNSEYTTLSGLDWNTEYEVYVVAENQQGKSEPGVVSFRTASDPTTIPATLGCRCVSCSLAALLLSMLALLCLS</sequence>
<keyword evidence="1" id="KW-0677">Repeat</keyword>
<dbReference type="InterPro" id="IPR036116">
    <property type="entry name" value="FN3_sf"/>
</dbReference>
<dbReference type="InterPro" id="IPR013783">
    <property type="entry name" value="Ig-like_fold"/>
</dbReference>
<dbReference type="CDD" id="cd00063">
    <property type="entry name" value="FN3"/>
    <property type="match status" value="1"/>
</dbReference>
<name>A0A6I9PWN6_9TELE</name>
<dbReference type="SUPFAM" id="SSF49265">
    <property type="entry name" value="Fibronectin type III"/>
    <property type="match status" value="1"/>
</dbReference>
<protein>
    <submittedName>
        <fullName evidence="4">Neural cell adhesion molecule 1-like</fullName>
    </submittedName>
</protein>
<proteinExistence type="predicted"/>
<dbReference type="KEGG" id="ncc:104965327"/>
<dbReference type="FunFam" id="2.60.40.10:FF:001932">
    <property type="entry name" value="Neural cell adhesion molecule 1a"/>
    <property type="match status" value="1"/>
</dbReference>
<dbReference type="PANTHER" id="PTHR13817:SF96">
    <property type="entry name" value="NEURAL CELL ADHESION MOLECULE 1"/>
    <property type="match status" value="1"/>
</dbReference>
<reference evidence="4" key="1">
    <citation type="submission" date="2025-08" db="UniProtKB">
        <authorList>
            <consortium name="RefSeq"/>
        </authorList>
    </citation>
    <scope>IDENTIFICATION</scope>
    <source>
        <tissue evidence="4">Muscle</tissue>
    </source>
</reference>
<keyword evidence="3" id="KW-1185">Reference proteome</keyword>
<dbReference type="PANTHER" id="PTHR13817">
    <property type="entry name" value="TITIN"/>
    <property type="match status" value="1"/>
</dbReference>
<evidence type="ECO:0000313" key="3">
    <source>
        <dbReference type="Proteomes" id="UP000504611"/>
    </source>
</evidence>
<dbReference type="Proteomes" id="UP000504611">
    <property type="component" value="Unplaced"/>
</dbReference>
<dbReference type="Pfam" id="PF00041">
    <property type="entry name" value="fn3"/>
    <property type="match status" value="1"/>
</dbReference>
<feature type="domain" description="Fibronectin type-III" evidence="2">
    <location>
        <begin position="67"/>
        <end position="163"/>
    </location>
</feature>
<evidence type="ECO:0000259" key="2">
    <source>
        <dbReference type="PROSITE" id="PS50853"/>
    </source>
</evidence>